<evidence type="ECO:0000313" key="2">
    <source>
        <dbReference type="EMBL" id="CAH1264754.1"/>
    </source>
</evidence>
<dbReference type="PANTHER" id="PTHR31118:SF12">
    <property type="entry name" value="CYCLASE-LIKE PROTEIN 2"/>
    <property type="match status" value="1"/>
</dbReference>
<dbReference type="GO" id="GO:0004061">
    <property type="term" value="F:arylformamidase activity"/>
    <property type="evidence" value="ECO:0007669"/>
    <property type="project" value="InterPro"/>
</dbReference>
<comment type="similarity">
    <text evidence="1">Belongs to the Cyclase 1 superfamily.</text>
</comment>
<dbReference type="Proteomes" id="UP000838412">
    <property type="component" value="Chromosome 5"/>
</dbReference>
<dbReference type="OrthoDB" id="7108654at2759"/>
<dbReference type="GO" id="GO:0019441">
    <property type="term" value="P:L-tryptophan catabolic process to kynurenine"/>
    <property type="evidence" value="ECO:0007669"/>
    <property type="project" value="InterPro"/>
</dbReference>
<dbReference type="PANTHER" id="PTHR31118">
    <property type="entry name" value="CYCLASE-LIKE PROTEIN 2"/>
    <property type="match status" value="1"/>
</dbReference>
<sequence>MILVCTFPSFKRLINMDILRTATVAFTLSFMRPIQSTLPGNPQVIDMSHTFDENTIYWPTAKSFKLTNVYRNYTKGGFWYEASELEAGEHGGTHMDAPAHFSKNKWRSDDIPLECLIGPAVVIDVSSKAAANANYLVTAKDFQRWEDMHGKIPDGCLLFVKTGWGKFWPNELLYLGTDTMDISSLHFPGIHPDGARWLVQNRGMNAVGIDTCSMDYGQSTKFETHRILYANNVPGLENVANLDKLPTKGATVYALPIKSGDGSGGPVRIVGIIDNTTRSTPTPRPILRQKVIDMTHTFDENTLYRPGRKPFRLVNSFRNYTDGYWYEESEIEATEHGGTHMDAPAHFSKNKWRNDDIPIQRLIGPAVVVNVSSKAAANADYLVTAEDFQHWEDMHGKIPDGCLLFVKTGWGKFWPNELLYLGTDTMDISSLHFPGIHPEGARWLVQNRRMDAVGIDTASIDYGQTTKFEAHQALLGNNVPVFENVANLDKLPTKGATVYALPMKIGDGSGGPARIVAIVHNSERSTSHVDL</sequence>
<dbReference type="SUPFAM" id="SSF102198">
    <property type="entry name" value="Putative cyclase"/>
    <property type="match status" value="2"/>
</dbReference>
<dbReference type="Pfam" id="PF04199">
    <property type="entry name" value="Cyclase"/>
    <property type="match status" value="2"/>
</dbReference>
<keyword evidence="3" id="KW-1185">Reference proteome</keyword>
<organism evidence="2 3">
    <name type="scientific">Branchiostoma lanceolatum</name>
    <name type="common">Common lancelet</name>
    <name type="synonym">Amphioxus lanceolatum</name>
    <dbReference type="NCBI Taxonomy" id="7740"/>
    <lineage>
        <taxon>Eukaryota</taxon>
        <taxon>Metazoa</taxon>
        <taxon>Chordata</taxon>
        <taxon>Cephalochordata</taxon>
        <taxon>Leptocardii</taxon>
        <taxon>Amphioxiformes</taxon>
        <taxon>Branchiostomatidae</taxon>
        <taxon>Branchiostoma</taxon>
    </lineage>
</organism>
<dbReference type="Gene3D" id="3.50.30.50">
    <property type="entry name" value="Putative cyclase"/>
    <property type="match status" value="2"/>
</dbReference>
<gene>
    <name evidence="2" type="primary">Hypp3055</name>
    <name evidence="2" type="ORF">BLAG_LOCUS19002</name>
</gene>
<dbReference type="AlphaFoldDB" id="A0A8J9ZW75"/>
<evidence type="ECO:0000313" key="3">
    <source>
        <dbReference type="Proteomes" id="UP000838412"/>
    </source>
</evidence>
<dbReference type="EMBL" id="OV696690">
    <property type="protein sequence ID" value="CAH1264754.1"/>
    <property type="molecule type" value="Genomic_DNA"/>
</dbReference>
<dbReference type="InterPro" id="IPR037175">
    <property type="entry name" value="KFase_sf"/>
</dbReference>
<name>A0A8J9ZW75_BRALA</name>
<dbReference type="InterPro" id="IPR007325">
    <property type="entry name" value="KFase/CYL"/>
</dbReference>
<proteinExistence type="inferred from homology"/>
<accession>A0A8J9ZW75</accession>
<protein>
    <submittedName>
        <fullName evidence="2">Hypp3055 protein</fullName>
    </submittedName>
</protein>
<evidence type="ECO:0000256" key="1">
    <source>
        <dbReference type="ARBA" id="ARBA00007865"/>
    </source>
</evidence>
<reference evidence="2" key="1">
    <citation type="submission" date="2022-01" db="EMBL/GenBank/DDBJ databases">
        <authorList>
            <person name="Braso-Vives M."/>
        </authorList>
    </citation>
    <scope>NUCLEOTIDE SEQUENCE</scope>
</reference>